<reference evidence="4 6" key="1">
    <citation type="journal article" date="2015" name="Biotechnol. Bioeng.">
        <title>Genome sequence and phenotypic characterization of Caulobacter segnis.</title>
        <authorList>
            <person name="Patel S."/>
            <person name="Fletcher B."/>
            <person name="Scott D.C."/>
            <person name="Ely B."/>
        </authorList>
    </citation>
    <scope>NUCLEOTIDE SEQUENCE [LARGE SCALE GENOMIC DNA]</scope>
    <source>
        <strain evidence="4 6">PS02</strain>
    </source>
</reference>
<dbReference type="RefSeq" id="WP_063601950.1">
    <property type="nucleotide sequence ID" value="NZ_LITQ01000028.1"/>
</dbReference>
<name>A0A166RRC2_9CLOT</name>
<dbReference type="Pfam" id="PF18705">
    <property type="entry name" value="DUF5643"/>
    <property type="match status" value="1"/>
</dbReference>
<feature type="transmembrane region" description="Helical" evidence="1">
    <location>
        <begin position="50"/>
        <end position="71"/>
    </location>
</feature>
<evidence type="ECO:0000313" key="7">
    <source>
        <dbReference type="Proteomes" id="UP000093694"/>
    </source>
</evidence>
<evidence type="ECO:0000256" key="1">
    <source>
        <dbReference type="SAM" id="Phobius"/>
    </source>
</evidence>
<gene>
    <name evidence="5" type="ORF">CLCOS_06620</name>
    <name evidence="4" type="ORF">WX73_01939</name>
</gene>
<dbReference type="EMBL" id="LROR01000029">
    <property type="protein sequence ID" value="OBR97068.1"/>
    <property type="molecule type" value="Genomic_DNA"/>
</dbReference>
<dbReference type="Proteomes" id="UP000077384">
    <property type="component" value="Unassembled WGS sequence"/>
</dbReference>
<dbReference type="AlphaFoldDB" id="A0A166RRC2"/>
<accession>A0A166RRC2</accession>
<keyword evidence="7" id="KW-1185">Reference proteome</keyword>
<evidence type="ECO:0000313" key="6">
    <source>
        <dbReference type="Proteomes" id="UP000077384"/>
    </source>
</evidence>
<dbReference type="Pfam" id="PF13786">
    <property type="entry name" value="DUF4179"/>
    <property type="match status" value="1"/>
</dbReference>
<sequence>MKDIYEILNDIDIDEKEFEEACVSKEDKARIKLNLRKTITKKKLSGKKKAIIAATLTFIICSSIISVNPALANGIPVIGDLLNKNLISVNKHYKDYIDVIGKTKSDQGIDVTFESAVADDNELFLNFIVKNNNKEIKDDYVDALMIPTSLKVNGERLDIGSGASWEFIDNNTVKVLQKIHWSQYEKKDKMNIDMDVSELYGKKGNWGASFFVDKSKLVKNTVKCSVNKKIGINGIQGKVDTVIVSPLTVVIKGTGDINKYVEKKQYVDFIAFDDKGCGLLWNGSGNDNSANLSRWSTRFINTGNSNSITVIPVYIATNQEQKKLPSVKLDVSTAAKPLVLPINGDISLKIKDYFIEGDYLVIKEAMQYNGKESLRNVINIPTYLAVDGNEIKEATDDIAKNLYNKYRNDTQPICIYKIGKSRNIKIGTYDGSNLTIMKDKSITVKTK</sequence>
<evidence type="ECO:0000259" key="3">
    <source>
        <dbReference type="Pfam" id="PF18705"/>
    </source>
</evidence>
<dbReference type="EMBL" id="LITQ01000028">
    <property type="protein sequence ID" value="OAA91027.1"/>
    <property type="molecule type" value="Genomic_DNA"/>
</dbReference>
<comment type="caution">
    <text evidence="4">The sequence shown here is derived from an EMBL/GenBank/DDBJ whole genome shotgun (WGS) entry which is preliminary data.</text>
</comment>
<protein>
    <recommendedName>
        <fullName evidence="8">DUF4179 domain-containing protein</fullName>
    </recommendedName>
</protein>
<reference evidence="5 7" key="2">
    <citation type="journal article" date="2016" name="Front. Microbiol.">
        <title>Industrial Acetogenic Biocatalysts: A Comparative Metabolic and Genomic Analysis.</title>
        <authorList>
            <person name="Bengelsdorf F."/>
            <person name="Poehlein A."/>
            <person name="Sonja S."/>
            <person name="Erz C."/>
            <person name="Hummel T."/>
            <person name="Hoffmeister S."/>
            <person name="Daniel R."/>
            <person name="Durre P."/>
        </authorList>
    </citation>
    <scope>NUCLEOTIDE SEQUENCE [LARGE SCALE GENOMIC DNA]</scope>
    <source>
        <strain evidence="5 7">PTA-10522</strain>
    </source>
</reference>
<organism evidence="4 6">
    <name type="scientific">Clostridium coskatii</name>
    <dbReference type="NCBI Taxonomy" id="1705578"/>
    <lineage>
        <taxon>Bacteria</taxon>
        <taxon>Bacillati</taxon>
        <taxon>Bacillota</taxon>
        <taxon>Clostridia</taxon>
        <taxon>Eubacteriales</taxon>
        <taxon>Clostridiaceae</taxon>
        <taxon>Clostridium</taxon>
    </lineage>
</organism>
<dbReference type="InterPro" id="IPR040680">
    <property type="entry name" value="DUF5643"/>
</dbReference>
<dbReference type="InterPro" id="IPR025436">
    <property type="entry name" value="DUF4179"/>
</dbReference>
<feature type="domain" description="DUF5643" evidence="3">
    <location>
        <begin position="225"/>
        <end position="324"/>
    </location>
</feature>
<feature type="domain" description="DUF4179" evidence="2">
    <location>
        <begin position="47"/>
        <end position="130"/>
    </location>
</feature>
<keyword evidence="1" id="KW-0812">Transmembrane</keyword>
<proteinExistence type="predicted"/>
<evidence type="ECO:0000259" key="2">
    <source>
        <dbReference type="Pfam" id="PF13786"/>
    </source>
</evidence>
<evidence type="ECO:0008006" key="8">
    <source>
        <dbReference type="Google" id="ProtNLM"/>
    </source>
</evidence>
<dbReference type="Gene3D" id="2.60.40.1630">
    <property type="entry name" value="bacillus anthracis domain"/>
    <property type="match status" value="1"/>
</dbReference>
<evidence type="ECO:0000313" key="5">
    <source>
        <dbReference type="EMBL" id="OBR97068.1"/>
    </source>
</evidence>
<keyword evidence="1" id="KW-0472">Membrane</keyword>
<dbReference type="Proteomes" id="UP000093694">
    <property type="component" value="Unassembled WGS sequence"/>
</dbReference>
<evidence type="ECO:0000313" key="4">
    <source>
        <dbReference type="EMBL" id="OAA91027.1"/>
    </source>
</evidence>
<dbReference type="PATRIC" id="fig|1705578.3.peg.2199"/>
<keyword evidence="1" id="KW-1133">Transmembrane helix</keyword>